<feature type="compositionally biased region" description="Basic and acidic residues" evidence="8">
    <location>
        <begin position="1381"/>
        <end position="1396"/>
    </location>
</feature>
<dbReference type="PROSITE" id="PS50303">
    <property type="entry name" value="PUM_HD"/>
    <property type="match status" value="2"/>
</dbReference>
<dbReference type="GO" id="GO:0003729">
    <property type="term" value="F:mRNA binding"/>
    <property type="evidence" value="ECO:0007669"/>
    <property type="project" value="TreeGrafter"/>
</dbReference>
<evidence type="ECO:0000256" key="3">
    <source>
        <dbReference type="ARBA" id="ARBA00022737"/>
    </source>
</evidence>
<keyword evidence="11" id="KW-1185">Reference proteome</keyword>
<feature type="repeat" description="Pumilio" evidence="7">
    <location>
        <begin position="786"/>
        <end position="821"/>
    </location>
</feature>
<feature type="repeat" description="Pumilio" evidence="7">
    <location>
        <begin position="1739"/>
        <end position="1774"/>
    </location>
</feature>
<keyword evidence="5" id="KW-0694">RNA-binding</keyword>
<feature type="compositionally biased region" description="Polar residues" evidence="8">
    <location>
        <begin position="267"/>
        <end position="280"/>
    </location>
</feature>
<feature type="repeat" description="Pumilio" evidence="7">
    <location>
        <begin position="1703"/>
        <end position="1738"/>
    </location>
</feature>
<dbReference type="GO" id="GO:0005737">
    <property type="term" value="C:cytoplasm"/>
    <property type="evidence" value="ECO:0007669"/>
    <property type="project" value="UniProtKB-SubCell"/>
</dbReference>
<feature type="region of interest" description="Disordered" evidence="8">
    <location>
        <begin position="1135"/>
        <end position="1183"/>
    </location>
</feature>
<dbReference type="GO" id="GO:0006417">
    <property type="term" value="P:regulation of translation"/>
    <property type="evidence" value="ECO:0007669"/>
    <property type="project" value="UniProtKB-KW"/>
</dbReference>
<keyword evidence="4" id="KW-0810">Translation regulation</keyword>
<dbReference type="Pfam" id="PF00806">
    <property type="entry name" value="PUF"/>
    <property type="match status" value="16"/>
</dbReference>
<gene>
    <name evidence="10" type="ORF">DEO72_LG3g2921</name>
</gene>
<feature type="compositionally biased region" description="Basic and acidic residues" evidence="8">
    <location>
        <begin position="390"/>
        <end position="405"/>
    </location>
</feature>
<evidence type="ECO:0000259" key="9">
    <source>
        <dbReference type="PROSITE" id="PS50303"/>
    </source>
</evidence>
<dbReference type="FunFam" id="1.25.10.10:FF:000004">
    <property type="entry name" value="Pumilio homolog 1 isoform 2"/>
    <property type="match status" value="2"/>
</dbReference>
<dbReference type="PANTHER" id="PTHR12537">
    <property type="entry name" value="RNA BINDING PROTEIN PUMILIO-RELATED"/>
    <property type="match status" value="1"/>
</dbReference>
<feature type="repeat" description="Pumilio" evidence="7">
    <location>
        <begin position="750"/>
        <end position="785"/>
    </location>
</feature>
<feature type="repeat" description="Pumilio" evidence="7">
    <location>
        <begin position="822"/>
        <end position="857"/>
    </location>
</feature>
<feature type="repeat" description="Pumilio" evidence="7">
    <location>
        <begin position="1847"/>
        <end position="1883"/>
    </location>
</feature>
<feature type="compositionally biased region" description="Basic and acidic residues" evidence="8">
    <location>
        <begin position="249"/>
        <end position="258"/>
    </location>
</feature>
<feature type="region of interest" description="Disordered" evidence="8">
    <location>
        <begin position="293"/>
        <end position="335"/>
    </location>
</feature>
<keyword evidence="2" id="KW-0963">Cytoplasm</keyword>
<feature type="region of interest" description="Disordered" evidence="8">
    <location>
        <begin position="219"/>
        <end position="238"/>
    </location>
</feature>
<dbReference type="InterPro" id="IPR033712">
    <property type="entry name" value="Pumilio_RNA-bd"/>
</dbReference>
<feature type="repeat" description="Pumilio" evidence="7">
    <location>
        <begin position="1884"/>
        <end position="1919"/>
    </location>
</feature>
<dbReference type="InterPro" id="IPR012940">
    <property type="entry name" value="NABP"/>
</dbReference>
<feature type="region of interest" description="Disordered" evidence="8">
    <location>
        <begin position="1284"/>
        <end position="1320"/>
    </location>
</feature>
<proteinExistence type="predicted"/>
<dbReference type="Proteomes" id="UP000501690">
    <property type="component" value="Linkage Group LG3"/>
</dbReference>
<feature type="region of interest" description="Disordered" evidence="8">
    <location>
        <begin position="158"/>
        <end position="178"/>
    </location>
</feature>
<dbReference type="PROSITE" id="PS50302">
    <property type="entry name" value="PUM"/>
    <property type="match status" value="16"/>
</dbReference>
<organism evidence="10 11">
    <name type="scientific">Vigna unguiculata</name>
    <name type="common">Cowpea</name>
    <dbReference type="NCBI Taxonomy" id="3917"/>
    <lineage>
        <taxon>Eukaryota</taxon>
        <taxon>Viridiplantae</taxon>
        <taxon>Streptophyta</taxon>
        <taxon>Embryophyta</taxon>
        <taxon>Tracheophyta</taxon>
        <taxon>Spermatophyta</taxon>
        <taxon>Magnoliopsida</taxon>
        <taxon>eudicotyledons</taxon>
        <taxon>Gunneridae</taxon>
        <taxon>Pentapetalae</taxon>
        <taxon>rosids</taxon>
        <taxon>fabids</taxon>
        <taxon>Fabales</taxon>
        <taxon>Fabaceae</taxon>
        <taxon>Papilionoideae</taxon>
        <taxon>50 kb inversion clade</taxon>
        <taxon>NPAAA clade</taxon>
        <taxon>indigoferoid/millettioid clade</taxon>
        <taxon>Phaseoleae</taxon>
        <taxon>Vigna</taxon>
    </lineage>
</organism>
<evidence type="ECO:0000256" key="6">
    <source>
        <dbReference type="ARBA" id="ARBA00055193"/>
    </source>
</evidence>
<feature type="repeat" description="Pumilio" evidence="7">
    <location>
        <begin position="714"/>
        <end position="749"/>
    </location>
</feature>
<feature type="region of interest" description="Disordered" evidence="8">
    <location>
        <begin position="1212"/>
        <end position="1232"/>
    </location>
</feature>
<feature type="domain" description="PUM-HD" evidence="9">
    <location>
        <begin position="694"/>
        <end position="1034"/>
    </location>
</feature>
<feature type="domain" description="PUM-HD" evidence="9">
    <location>
        <begin position="1683"/>
        <end position="2023"/>
    </location>
</feature>
<dbReference type="InterPro" id="IPR016024">
    <property type="entry name" value="ARM-type_fold"/>
</dbReference>
<feature type="compositionally biased region" description="Basic and acidic residues" evidence="8">
    <location>
        <begin position="1165"/>
        <end position="1178"/>
    </location>
</feature>
<feature type="repeat" description="Pumilio" evidence="7">
    <location>
        <begin position="895"/>
        <end position="930"/>
    </location>
</feature>
<dbReference type="EMBL" id="CP039347">
    <property type="protein sequence ID" value="QCD88376.1"/>
    <property type="molecule type" value="Genomic_DNA"/>
</dbReference>
<feature type="region of interest" description="Disordered" evidence="8">
    <location>
        <begin position="1244"/>
        <end position="1269"/>
    </location>
</feature>
<feature type="region of interest" description="Disordered" evidence="8">
    <location>
        <begin position="1376"/>
        <end position="1458"/>
    </location>
</feature>
<comment type="subcellular location">
    <subcellularLocation>
        <location evidence="1">Cytoplasm</location>
    </subcellularLocation>
</comment>
<feature type="region of interest" description="Disordered" evidence="8">
    <location>
        <begin position="248"/>
        <end position="280"/>
    </location>
</feature>
<evidence type="ECO:0000256" key="2">
    <source>
        <dbReference type="ARBA" id="ARBA00022490"/>
    </source>
</evidence>
<dbReference type="Gene3D" id="1.25.10.10">
    <property type="entry name" value="Leucine-rich Repeat Variant"/>
    <property type="match status" value="2"/>
</dbReference>
<feature type="repeat" description="Pumilio" evidence="7">
    <location>
        <begin position="1920"/>
        <end position="1955"/>
    </location>
</feature>
<keyword evidence="3" id="KW-0677">Repeat</keyword>
<feature type="repeat" description="Pumilio" evidence="7">
    <location>
        <begin position="1811"/>
        <end position="1846"/>
    </location>
</feature>
<dbReference type="InterPro" id="IPR011989">
    <property type="entry name" value="ARM-like"/>
</dbReference>
<feature type="repeat" description="Pumilio" evidence="7">
    <location>
        <begin position="931"/>
        <end position="966"/>
    </location>
</feature>
<accession>A0A4D6LJ67</accession>
<feature type="repeat" description="Pumilio" evidence="7">
    <location>
        <begin position="967"/>
        <end position="1008"/>
    </location>
</feature>
<feature type="repeat" description="Pumilio" evidence="7">
    <location>
        <begin position="1775"/>
        <end position="1810"/>
    </location>
</feature>
<feature type="compositionally biased region" description="Polar residues" evidence="8">
    <location>
        <begin position="1250"/>
        <end position="1269"/>
    </location>
</feature>
<dbReference type="Pfam" id="PF07990">
    <property type="entry name" value="NABP"/>
    <property type="match status" value="2"/>
</dbReference>
<dbReference type="SMART" id="SM00025">
    <property type="entry name" value="Pumilio"/>
    <property type="match status" value="16"/>
</dbReference>
<feature type="compositionally biased region" description="Polar residues" evidence="8">
    <location>
        <begin position="406"/>
        <end position="451"/>
    </location>
</feature>
<evidence type="ECO:0000256" key="1">
    <source>
        <dbReference type="ARBA" id="ARBA00004496"/>
    </source>
</evidence>
<name>A0A4D6LJ67_VIGUN</name>
<evidence type="ECO:0000256" key="8">
    <source>
        <dbReference type="SAM" id="MobiDB-lite"/>
    </source>
</evidence>
<sequence>MLSEFERRPMIGSNEGSFGDELEKEIGMLLREQRRQEADDRERELNIFRSGSAPPTVEGSLSAVGGLFGGGGGGGAAGASGAFSEFQGTKDVNGIVSEEELRSDPAYLTYYYSNVNLNPRLPPPLMSKEDWRFQQRLKGGASVLGGIGDRRKVNRTEENGGRSMFSTPPGFNMRKQESEVDNEKTRGTAEWGGDGLIGLPGLGLSKQKSFAEIFQDDLGGNTSVTGPPSRPASCNAFDDNDIISSTEAEFAHVRRESTTTDGPRPGTNVQGSSASQNTGLPASYSYAAAVGSSLSRSTTPDPQHVARAPSPSITPIGGGRAIASDKRGVSSPDGYNGVSSGINGSSDLMAALSAMNLSAEDMLDGDNHLPSQVESDVDNHRRYLFGRQGGQDHGKQHAYLKKSESAHLQNSSKSRSGSDPNNASLDRQVELQKSNVPSNNSYFKGSPTSHFSRGGSLPPQYQPLDGTNSSFSNYGLSGYAGNPALASLMTNQLGTGNLPPLFETVAAASAMAAPGMDSRILGSGLASGATAPSDVHNLGRMGNQIPGSALQAPFVDPMYHQYLRTSEYAAQLGALSDPSVDRTYLGNSYMNLLELQKAYLGSILSPQKSQYNVPLGGKSGSSTPHGYYGNPAYGVGLSYPGSPMANSVVSTSPVGPGSPVRHNELNLRFASGMRNLAGVMGPWHVDTGSIDESFASSLLEEFKSNKTKCFELSEIAGHVVEFSADQYGSRFIQQKLETATTDEKNMVYQEIMPHALALMTDVFGNYVVQKFFEHGLAAQRRELANKLLGHVLTLSLQMYGCRVIQKAIEVVDLDQKIEMVQELDGNVMRCVRDQNGNHVIQKCIECVPEDAIHFIVSTFFDQVVTLSTHPYGCRVIQRVLEHCKDPITQQKVMDEILGAVSMLAQDQYGNYVVQHVLEHGKPHERSSIIKELAGKIVQMSQQKFASNVVEKCLTFGGPSERQLLVNEMLGSTDENEPLQAMMKDQFANYVVQKVLETCDDQQRELILSRIKKYTYGKHIVARVEKLVAAGDYVYDLLQKGELQLSLPNLLRRLRKIILPMMGSNEGSFGDDLEKEIGMLLREQRRQEADDQLRSDPAYLTYYYSNVNLNPRLPPPLLSKEDWRFQQRLKGGSSVVGGIGDRRKVNRADDTGGRSFFSTPPGFNMRKQESEVDNEKTRGTAEWGGGGLIGLPGIGLSKQKSFAEIFQDDLVRNTSVTGPPSRPASRNAFDDNDILSSAEAELAHVRRESTTTDGLRSGSNVQGSSASQNTGLPASYSYAAAVGSSLSRSTTPDPQHVARAPSPCITPIGGGRATPSDKRVIAGPDGFNSVSSDINESADLVAALSVMNLSADNMLDGDNHLSAQVESDVDNHQRYLFGRQGGQDHGKQHAYLKKSESAHLQNASKSRNGSDLSNPSLDRQVELQKSNVPSNNSYFKGSPTSHFSRGGSLPPQYQPLDGSNSSYTNYDLSGYSGNPALASLMTNQLGTGNLPPLFENVAAASAMVAPGMDSRILGGGLASRAAAPSDVHNLGRMGNQIPGSALQAPFVDPMYLQYLRTSEYAAQLGALNDPSVDRNYLGNSYMSFLELQKAYLGSILSPQKSQYNVPLGGKSGSSTPHGYYGNPAYGVGLSYPGSPMANSVVSTSPVGSGSPVRHNEMRFASGMRNLAGVMGPWHVDTGNIDESFASSLLEEFKSNKTKCFELSEIAGHVVEFSADQYGSRFIQQKLETATTEEKNMVYQEIMPHALALMTDVFGNYVVQKFFEHGLVAQRRELANKLLGHVLTLSLQMYGCRVIQKAIEVVDLDQKIEMVQELDGNVMRCVRDQNGNHVIQKCIECVPEDAIHFIVSTFFDQVVTLSTHPYGCRVIQRVLEHCKDLTTQQKVMDEILGAVSMLAQDQYGNYVVQHVLEHGKPHERSAIIKELAGKIVQMSQQKFASNVVEKCLTFGGPSERQLLVHEMLGSTDENEPLQAMMKDQFANYVVQKVLETCDDQQRELILSRIKVHLNALKKYTYGKHIVARVEKLVAAGGTPYFDLKKIMVPNVRM</sequence>
<evidence type="ECO:0000313" key="10">
    <source>
        <dbReference type="EMBL" id="QCD88376.1"/>
    </source>
</evidence>
<evidence type="ECO:0000256" key="7">
    <source>
        <dbReference type="PROSITE-ProRule" id="PRU00317"/>
    </source>
</evidence>
<feature type="repeat" description="Pumilio" evidence="7">
    <location>
        <begin position="1956"/>
        <end position="1997"/>
    </location>
</feature>
<dbReference type="SUPFAM" id="SSF48371">
    <property type="entry name" value="ARM repeat"/>
    <property type="match status" value="2"/>
</dbReference>
<feature type="region of interest" description="Disordered" evidence="8">
    <location>
        <begin position="385"/>
        <end position="468"/>
    </location>
</feature>
<feature type="repeat" description="Pumilio" evidence="7">
    <location>
        <begin position="858"/>
        <end position="894"/>
    </location>
</feature>
<feature type="compositionally biased region" description="Polar residues" evidence="8">
    <location>
        <begin position="1397"/>
        <end position="1442"/>
    </location>
</feature>
<dbReference type="InterPro" id="IPR001313">
    <property type="entry name" value="Pumilio_RNA-bd_rpt"/>
</dbReference>
<comment type="function">
    <text evidence="6">Sequence-specific RNA-binding protein that regulates translation and mRNA stability by binding the 3'-UTR of target mRNAs. Binds the APUM-binding elements (APBEs) in the 3'-UTR mRNA sequence of CLV1, PNH, WUS and FAS2.</text>
</comment>
<reference evidence="10 11" key="1">
    <citation type="submission" date="2019-04" db="EMBL/GenBank/DDBJ databases">
        <title>An improved genome assembly and genetic linkage map for asparagus bean, Vigna unguiculata ssp. sesquipedialis.</title>
        <authorList>
            <person name="Xia Q."/>
            <person name="Zhang R."/>
            <person name="Dong Y."/>
        </authorList>
    </citation>
    <scope>NUCLEOTIDE SEQUENCE [LARGE SCALE GENOMIC DNA]</scope>
    <source>
        <tissue evidence="10">Leaf</tissue>
    </source>
</reference>
<dbReference type="InterPro" id="IPR033133">
    <property type="entry name" value="PUM-HD"/>
</dbReference>
<dbReference type="PANTHER" id="PTHR12537:SF128">
    <property type="entry name" value="PUMILIO HOMOLOG 1-RELATED"/>
    <property type="match status" value="1"/>
</dbReference>
<evidence type="ECO:0000256" key="4">
    <source>
        <dbReference type="ARBA" id="ARBA00022845"/>
    </source>
</evidence>
<protein>
    <recommendedName>
        <fullName evidence="9">PUM-HD domain-containing protein</fullName>
    </recommendedName>
</protein>
<evidence type="ECO:0000256" key="5">
    <source>
        <dbReference type="ARBA" id="ARBA00022884"/>
    </source>
</evidence>
<feature type="compositionally biased region" description="Basic and acidic residues" evidence="8">
    <location>
        <begin position="1139"/>
        <end position="1151"/>
    </location>
</feature>
<evidence type="ECO:0000313" key="11">
    <source>
        <dbReference type="Proteomes" id="UP000501690"/>
    </source>
</evidence>
<dbReference type="CDD" id="cd07920">
    <property type="entry name" value="Pumilio"/>
    <property type="match status" value="2"/>
</dbReference>